<feature type="region of interest" description="Disordered" evidence="5">
    <location>
        <begin position="1"/>
        <end position="33"/>
    </location>
</feature>
<dbReference type="Pfam" id="PF00628">
    <property type="entry name" value="PHD"/>
    <property type="match status" value="1"/>
</dbReference>
<evidence type="ECO:0000256" key="3">
    <source>
        <dbReference type="ARBA" id="ARBA00022833"/>
    </source>
</evidence>
<keyword evidence="8" id="KW-1185">Reference proteome</keyword>
<evidence type="ECO:0000313" key="7">
    <source>
        <dbReference type="EMBL" id="KAK5242909.1"/>
    </source>
</evidence>
<dbReference type="PANTHER" id="PTHR47636:SF1">
    <property type="entry name" value="TRANSCRIPTIONAL REGULATORY PROTEIN RCO1"/>
    <property type="match status" value="1"/>
</dbReference>
<dbReference type="SMART" id="SM00249">
    <property type="entry name" value="PHD"/>
    <property type="match status" value="1"/>
</dbReference>
<dbReference type="InterPro" id="IPR019786">
    <property type="entry name" value="Zinc_finger_PHD-type_CS"/>
</dbReference>
<dbReference type="Proteomes" id="UP001357485">
    <property type="component" value="Unassembled WGS sequence"/>
</dbReference>
<evidence type="ECO:0000259" key="6">
    <source>
        <dbReference type="PROSITE" id="PS50016"/>
    </source>
</evidence>
<gene>
    <name evidence="7" type="ORF">LTR16_008203</name>
</gene>
<dbReference type="PROSITE" id="PS01359">
    <property type="entry name" value="ZF_PHD_1"/>
    <property type="match status" value="1"/>
</dbReference>
<dbReference type="InterPro" id="IPR001965">
    <property type="entry name" value="Znf_PHD"/>
</dbReference>
<keyword evidence="3" id="KW-0862">Zinc</keyword>
<dbReference type="InterPro" id="IPR052819">
    <property type="entry name" value="Chromatin_regulatory_protein"/>
</dbReference>
<evidence type="ECO:0000256" key="4">
    <source>
        <dbReference type="PROSITE-ProRule" id="PRU00146"/>
    </source>
</evidence>
<dbReference type="InterPro" id="IPR013083">
    <property type="entry name" value="Znf_RING/FYVE/PHD"/>
</dbReference>
<accession>A0ABR0LUJ5</accession>
<keyword evidence="2 4" id="KW-0863">Zinc-finger</keyword>
<evidence type="ECO:0000313" key="8">
    <source>
        <dbReference type="Proteomes" id="UP001357485"/>
    </source>
</evidence>
<dbReference type="Gene3D" id="3.30.40.10">
    <property type="entry name" value="Zinc/RING finger domain, C3HC4 (zinc finger)"/>
    <property type="match status" value="1"/>
</dbReference>
<organism evidence="7 8">
    <name type="scientific">Cryomyces antarcticus</name>
    <dbReference type="NCBI Taxonomy" id="329879"/>
    <lineage>
        <taxon>Eukaryota</taxon>
        <taxon>Fungi</taxon>
        <taxon>Dikarya</taxon>
        <taxon>Ascomycota</taxon>
        <taxon>Pezizomycotina</taxon>
        <taxon>Dothideomycetes</taxon>
        <taxon>Dothideomycetes incertae sedis</taxon>
        <taxon>Cryomyces</taxon>
    </lineage>
</organism>
<proteinExistence type="predicted"/>
<evidence type="ECO:0000256" key="1">
    <source>
        <dbReference type="ARBA" id="ARBA00022723"/>
    </source>
</evidence>
<feature type="domain" description="PHD-type" evidence="6">
    <location>
        <begin position="40"/>
        <end position="90"/>
    </location>
</feature>
<dbReference type="PANTHER" id="PTHR47636">
    <property type="entry name" value="TRANSCRIPTIONAL REGULATORY PROTEIN RCO1"/>
    <property type="match status" value="1"/>
</dbReference>
<comment type="caution">
    <text evidence="7">The sequence shown here is derived from an EMBL/GenBank/DDBJ whole genome shotgun (WGS) entry which is preliminary data.</text>
</comment>
<name>A0ABR0LUJ5_9PEZI</name>
<dbReference type="PROSITE" id="PS50016">
    <property type="entry name" value="ZF_PHD_2"/>
    <property type="match status" value="1"/>
</dbReference>
<dbReference type="SUPFAM" id="SSF57903">
    <property type="entry name" value="FYVE/PHD zinc finger"/>
    <property type="match status" value="1"/>
</dbReference>
<evidence type="ECO:0000256" key="5">
    <source>
        <dbReference type="SAM" id="MobiDB-lite"/>
    </source>
</evidence>
<protein>
    <recommendedName>
        <fullName evidence="6">PHD-type domain-containing protein</fullName>
    </recommendedName>
</protein>
<sequence>MSTRPQKKATGGPTGSSSRPGGGRDSPVGYDDNEQASENNDFCNSCGGIGYLVCCDGCDKSFHFVCCDPPLKEDAPELEQSFYCHSCVEHKNAQPKRTGCFASLLNAMTARNPINFALPRDVRTYFEGVATARNGTYTDTATAKAR</sequence>
<dbReference type="EMBL" id="JAVRRA010010109">
    <property type="protein sequence ID" value="KAK5242909.1"/>
    <property type="molecule type" value="Genomic_DNA"/>
</dbReference>
<keyword evidence="1" id="KW-0479">Metal-binding</keyword>
<dbReference type="InterPro" id="IPR019787">
    <property type="entry name" value="Znf_PHD-finger"/>
</dbReference>
<dbReference type="InterPro" id="IPR011011">
    <property type="entry name" value="Znf_FYVE_PHD"/>
</dbReference>
<evidence type="ECO:0000256" key="2">
    <source>
        <dbReference type="ARBA" id="ARBA00022771"/>
    </source>
</evidence>
<reference evidence="7 8" key="1">
    <citation type="submission" date="2023-08" db="EMBL/GenBank/DDBJ databases">
        <title>Black Yeasts Isolated from many extreme environments.</title>
        <authorList>
            <person name="Coleine C."/>
            <person name="Stajich J.E."/>
            <person name="Selbmann L."/>
        </authorList>
    </citation>
    <scope>NUCLEOTIDE SEQUENCE [LARGE SCALE GENOMIC DNA]</scope>
    <source>
        <strain evidence="7 8">CCFEE 536</strain>
    </source>
</reference>